<protein>
    <submittedName>
        <fullName evidence="2">Uncharacterized protein</fullName>
    </submittedName>
</protein>
<sequence>MHRTTHGEEERGGERMIHASRYRYILIYVQHRSLKGSTMVFIIPSWKWLQGQIFPSDKSYISNPRIGEKTINGTVSTEYPVCTGSTGGVSEMYARPASTPSMKHVIGDNLTSPTSEVDLADADTWPFADKGSEPRRKAQNTGSDGEIVRVPGCDL</sequence>
<evidence type="ECO:0000313" key="3">
    <source>
        <dbReference type="Proteomes" id="UP000249789"/>
    </source>
</evidence>
<keyword evidence="3" id="KW-1185">Reference proteome</keyword>
<dbReference type="EMBL" id="KZ824634">
    <property type="protein sequence ID" value="RAK79040.1"/>
    <property type="molecule type" value="Genomic_DNA"/>
</dbReference>
<dbReference type="Proteomes" id="UP000249789">
    <property type="component" value="Unassembled WGS sequence"/>
</dbReference>
<feature type="region of interest" description="Disordered" evidence="1">
    <location>
        <begin position="125"/>
        <end position="155"/>
    </location>
</feature>
<dbReference type="GeneID" id="63866550"/>
<accession>A0A8G1RT78</accession>
<name>A0A8G1RT78_9EURO</name>
<dbReference type="RefSeq" id="XP_040803050.1">
    <property type="nucleotide sequence ID" value="XM_040949217.1"/>
</dbReference>
<dbReference type="AlphaFoldDB" id="A0A8G1RT78"/>
<reference evidence="2 3" key="1">
    <citation type="submission" date="2018-02" db="EMBL/GenBank/DDBJ databases">
        <title>The genomes of Aspergillus section Nigri reveals drivers in fungal speciation.</title>
        <authorList>
            <consortium name="DOE Joint Genome Institute"/>
            <person name="Vesth T.C."/>
            <person name="Nybo J."/>
            <person name="Theobald S."/>
            <person name="Brandl J."/>
            <person name="Frisvad J.C."/>
            <person name="Nielsen K.F."/>
            <person name="Lyhne E.K."/>
            <person name="Kogle M.E."/>
            <person name="Kuo A."/>
            <person name="Riley R."/>
            <person name="Clum A."/>
            <person name="Nolan M."/>
            <person name="Lipzen A."/>
            <person name="Salamov A."/>
            <person name="Henrissat B."/>
            <person name="Wiebenga A."/>
            <person name="De vries R.P."/>
            <person name="Grigoriev I.V."/>
            <person name="Mortensen U.H."/>
            <person name="Andersen M.R."/>
            <person name="Baker S.E."/>
        </authorList>
    </citation>
    <scope>NUCLEOTIDE SEQUENCE [LARGE SCALE GENOMIC DNA]</scope>
    <source>
        <strain evidence="2 3">CBS 313.89</strain>
    </source>
</reference>
<evidence type="ECO:0000313" key="2">
    <source>
        <dbReference type="EMBL" id="RAK79040.1"/>
    </source>
</evidence>
<gene>
    <name evidence="2" type="ORF">BO72DRAFT_50612</name>
</gene>
<dbReference type="VEuPathDB" id="FungiDB:BO72DRAFT_50612"/>
<proteinExistence type="predicted"/>
<evidence type="ECO:0000256" key="1">
    <source>
        <dbReference type="SAM" id="MobiDB-lite"/>
    </source>
</evidence>
<organism evidence="2 3">
    <name type="scientific">Aspergillus fijiensis CBS 313.89</name>
    <dbReference type="NCBI Taxonomy" id="1448319"/>
    <lineage>
        <taxon>Eukaryota</taxon>
        <taxon>Fungi</taxon>
        <taxon>Dikarya</taxon>
        <taxon>Ascomycota</taxon>
        <taxon>Pezizomycotina</taxon>
        <taxon>Eurotiomycetes</taxon>
        <taxon>Eurotiomycetidae</taxon>
        <taxon>Eurotiales</taxon>
        <taxon>Aspergillaceae</taxon>
        <taxon>Aspergillus</taxon>
    </lineage>
</organism>